<gene>
    <name evidence="5" type="ordered locus">Halha_1007</name>
</gene>
<accession>L0KA38</accession>
<dbReference type="Gene3D" id="1.10.3290.10">
    <property type="entry name" value="Fido-like domain"/>
    <property type="match status" value="1"/>
</dbReference>
<dbReference type="Pfam" id="PF13784">
    <property type="entry name" value="Fic_N"/>
    <property type="match status" value="1"/>
</dbReference>
<evidence type="ECO:0000313" key="6">
    <source>
        <dbReference type="Proteomes" id="UP000010880"/>
    </source>
</evidence>
<feature type="binding site" evidence="1">
    <location>
        <begin position="203"/>
        <end position="209"/>
    </location>
    <ligand>
        <name>ATP</name>
        <dbReference type="ChEBI" id="CHEBI:30616"/>
    </ligand>
</feature>
<dbReference type="HOGENOM" id="CLU_047250_1_1_9"/>
<reference evidence="6" key="1">
    <citation type="submission" date="2012-02" db="EMBL/GenBank/DDBJ databases">
        <title>The complete genome of Halobacteroides halobius DSM 5150.</title>
        <authorList>
            <person name="Lucas S."/>
            <person name="Copeland A."/>
            <person name="Lapidus A."/>
            <person name="Glavina del Rio T."/>
            <person name="Dalin E."/>
            <person name="Tice H."/>
            <person name="Bruce D."/>
            <person name="Goodwin L."/>
            <person name="Pitluck S."/>
            <person name="Peters L."/>
            <person name="Mikhailova N."/>
            <person name="Gu W."/>
            <person name="Kyrpides N."/>
            <person name="Mavromatis K."/>
            <person name="Ivanova N."/>
            <person name="Brettin T."/>
            <person name="Detter J.C."/>
            <person name="Han C."/>
            <person name="Larimer F."/>
            <person name="Land M."/>
            <person name="Hauser L."/>
            <person name="Markowitz V."/>
            <person name="Cheng J.-F."/>
            <person name="Hugenholtz P."/>
            <person name="Woyke T."/>
            <person name="Wu D."/>
            <person name="Tindall B."/>
            <person name="Pomrenke H."/>
            <person name="Brambilla E."/>
            <person name="Klenk H.-P."/>
            <person name="Eisen J.A."/>
        </authorList>
    </citation>
    <scope>NUCLEOTIDE SEQUENCE [LARGE SCALE GENOMIC DNA]</scope>
    <source>
        <strain evidence="6">ATCC 35273 / DSM 5150 / MD-1</strain>
    </source>
</reference>
<keyword evidence="6" id="KW-1185">Reference proteome</keyword>
<evidence type="ECO:0000256" key="1">
    <source>
        <dbReference type="PIRSR" id="PIRSR038925-1"/>
    </source>
</evidence>
<feature type="active site" evidence="2">
    <location>
        <position position="198"/>
    </location>
</feature>
<dbReference type="eggNOG" id="COG3177">
    <property type="taxonomic scope" value="Bacteria"/>
</dbReference>
<dbReference type="KEGG" id="hhl:Halha_1007"/>
<dbReference type="InterPro" id="IPR026287">
    <property type="entry name" value="SoFic-like"/>
</dbReference>
<dbReference type="EMBL" id="CP003359">
    <property type="protein sequence ID" value="AGB40968.1"/>
    <property type="molecule type" value="Genomic_DNA"/>
</dbReference>
<dbReference type="RefSeq" id="WP_015326693.1">
    <property type="nucleotide sequence ID" value="NC_019978.1"/>
</dbReference>
<dbReference type="InterPro" id="IPR036597">
    <property type="entry name" value="Fido-like_dom_sf"/>
</dbReference>
<evidence type="ECO:0000256" key="2">
    <source>
        <dbReference type="PIRSR" id="PIRSR640198-1"/>
    </source>
</evidence>
<name>L0KA38_HALHC</name>
<dbReference type="SUPFAM" id="SSF46785">
    <property type="entry name" value="Winged helix' DNA-binding domain"/>
    <property type="match status" value="1"/>
</dbReference>
<sequence length="361" mass="42003">MKPFEPLELPIEDHINPLEFYDELISANMNVGKYEVMLKKSKINEDFLITPLSLQEAFQSTKIEGTQVTFDEVLEFDIDKKENNDEAQEVLNYYDALQYGKKALSRLPISTRLFKELHGILLSGGVRGESRAPGEYRSVQNFIGPEGCTMETATFVPPAPQSVDDCMANLEKYINEPNDDLHPLVRIAIIHAQFETIHPFLDGNGRIGRILIPLYLYDVDLIDFPNLFISETLEKDKHKYYRLLNGTRREEGWNEWIKFFLESVNKQALKNIDTIEDIDKLYEKDLEKTMDLINSTNVVDLVKTMFQRPIFNVKMISSLAGIPDSTCRRYLSILEEEQIIYSDNKVRNRKYYYYNLLDLLR</sequence>
<dbReference type="InterPro" id="IPR040198">
    <property type="entry name" value="Fido_containing"/>
</dbReference>
<dbReference type="Proteomes" id="UP000010880">
    <property type="component" value="Chromosome"/>
</dbReference>
<dbReference type="InterPro" id="IPR036390">
    <property type="entry name" value="WH_DNA-bd_sf"/>
</dbReference>
<protein>
    <recommendedName>
        <fullName evidence="4">Fido domain-containing protein</fullName>
    </recommendedName>
</protein>
<feature type="binding site" evidence="1">
    <location>
        <position position="240"/>
    </location>
    <ligand>
        <name>ATP</name>
        <dbReference type="ChEBI" id="CHEBI:30616"/>
    </ligand>
</feature>
<dbReference type="PATRIC" id="fig|748449.3.peg.960"/>
<evidence type="ECO:0000256" key="3">
    <source>
        <dbReference type="PIRSR" id="PIRSR640198-2"/>
    </source>
</evidence>
<organism evidence="5 6">
    <name type="scientific">Halobacteroides halobius (strain ATCC 35273 / DSM 5150 / MD-1)</name>
    <dbReference type="NCBI Taxonomy" id="748449"/>
    <lineage>
        <taxon>Bacteria</taxon>
        <taxon>Bacillati</taxon>
        <taxon>Bacillota</taxon>
        <taxon>Clostridia</taxon>
        <taxon>Halanaerobiales</taxon>
        <taxon>Halobacteroidaceae</taxon>
        <taxon>Halobacteroides</taxon>
    </lineage>
</organism>
<dbReference type="STRING" id="748449.Halha_1007"/>
<dbReference type="GO" id="GO:0005524">
    <property type="term" value="F:ATP binding"/>
    <property type="evidence" value="ECO:0007669"/>
    <property type="project" value="UniProtKB-KW"/>
</dbReference>
<dbReference type="InterPro" id="IPR003812">
    <property type="entry name" value="Fido"/>
</dbReference>
<dbReference type="PIRSF" id="PIRSF038925">
    <property type="entry name" value="AMP-prot_trans"/>
    <property type="match status" value="1"/>
</dbReference>
<dbReference type="InterPro" id="IPR025758">
    <property type="entry name" value="Fic/DOC_N"/>
</dbReference>
<proteinExistence type="predicted"/>
<dbReference type="OrthoDB" id="9813719at2"/>
<feature type="binding site" evidence="1">
    <location>
        <position position="198"/>
    </location>
    <ligand>
        <name>ATP</name>
        <dbReference type="ChEBI" id="CHEBI:30616"/>
    </ligand>
</feature>
<dbReference type="SUPFAM" id="SSF140931">
    <property type="entry name" value="Fic-like"/>
    <property type="match status" value="1"/>
</dbReference>
<feature type="domain" description="Fido" evidence="4">
    <location>
        <begin position="109"/>
        <end position="262"/>
    </location>
</feature>
<dbReference type="PROSITE" id="PS51459">
    <property type="entry name" value="FIDO"/>
    <property type="match status" value="1"/>
</dbReference>
<dbReference type="PANTHER" id="PTHR13504:SF38">
    <property type="entry name" value="FIDO DOMAIN-CONTAINING PROTEIN"/>
    <property type="match status" value="1"/>
</dbReference>
<dbReference type="PANTHER" id="PTHR13504">
    <property type="entry name" value="FIDO DOMAIN-CONTAINING PROTEIN DDB_G0283145"/>
    <property type="match status" value="1"/>
</dbReference>
<evidence type="ECO:0000259" key="4">
    <source>
        <dbReference type="PROSITE" id="PS51459"/>
    </source>
</evidence>
<feature type="binding site" evidence="3">
    <location>
        <begin position="202"/>
        <end position="209"/>
    </location>
    <ligand>
        <name>ATP</name>
        <dbReference type="ChEBI" id="CHEBI:30616"/>
    </ligand>
</feature>
<keyword evidence="1" id="KW-0067">ATP-binding</keyword>
<evidence type="ECO:0000313" key="5">
    <source>
        <dbReference type="EMBL" id="AGB40968.1"/>
    </source>
</evidence>
<keyword evidence="1" id="KW-0547">Nucleotide-binding</keyword>
<dbReference type="Pfam" id="PF02661">
    <property type="entry name" value="Fic"/>
    <property type="match status" value="1"/>
</dbReference>
<feature type="binding site" evidence="1">
    <location>
        <position position="64"/>
    </location>
    <ligand>
        <name>ATP</name>
        <dbReference type="ChEBI" id="CHEBI:30616"/>
    </ligand>
</feature>
<feature type="binding site" evidence="3">
    <location>
        <begin position="240"/>
        <end position="241"/>
    </location>
    <ligand>
        <name>ATP</name>
        <dbReference type="ChEBI" id="CHEBI:30616"/>
    </ligand>
</feature>
<dbReference type="AlphaFoldDB" id="L0KA38"/>